<dbReference type="AlphaFoldDB" id="A0A2T0B2N1"/>
<dbReference type="Gene3D" id="1.20.120.610">
    <property type="entry name" value="lithium bound rotor ring of v- atpase"/>
    <property type="match status" value="1"/>
</dbReference>
<keyword evidence="5 8" id="KW-1133">Transmembrane helix</keyword>
<evidence type="ECO:0000256" key="1">
    <source>
        <dbReference type="ARBA" id="ARBA00004141"/>
    </source>
</evidence>
<evidence type="ECO:0000256" key="3">
    <source>
        <dbReference type="ARBA" id="ARBA00022448"/>
    </source>
</evidence>
<dbReference type="Pfam" id="PF00137">
    <property type="entry name" value="ATP-synt_C"/>
    <property type="match status" value="2"/>
</dbReference>
<organism evidence="10 11">
    <name type="scientific">Clostridium liquoris</name>
    <dbReference type="NCBI Taxonomy" id="1289519"/>
    <lineage>
        <taxon>Bacteria</taxon>
        <taxon>Bacillati</taxon>
        <taxon>Bacillota</taxon>
        <taxon>Clostridia</taxon>
        <taxon>Eubacteriales</taxon>
        <taxon>Clostridiaceae</taxon>
        <taxon>Clostridium</taxon>
    </lineage>
</organism>
<dbReference type="CDD" id="cd18179">
    <property type="entry name" value="ATP-synt_Vo_Ao_c_NTPK_rpt1"/>
    <property type="match status" value="1"/>
</dbReference>
<gene>
    <name evidence="10" type="primary">ntpK</name>
    <name evidence="10" type="ORF">CLLI_19250</name>
</gene>
<keyword evidence="7 8" id="KW-0472">Membrane</keyword>
<dbReference type="GO" id="GO:0015078">
    <property type="term" value="F:proton transmembrane transporter activity"/>
    <property type="evidence" value="ECO:0007669"/>
    <property type="project" value="InterPro"/>
</dbReference>
<dbReference type="OrthoDB" id="384481at2"/>
<evidence type="ECO:0000256" key="5">
    <source>
        <dbReference type="ARBA" id="ARBA00022989"/>
    </source>
</evidence>
<evidence type="ECO:0000259" key="9">
    <source>
        <dbReference type="Pfam" id="PF00137"/>
    </source>
</evidence>
<dbReference type="SUPFAM" id="SSF81333">
    <property type="entry name" value="F1F0 ATP synthase subunit C"/>
    <property type="match status" value="2"/>
</dbReference>
<dbReference type="GO" id="GO:0033177">
    <property type="term" value="C:proton-transporting two-sector ATPase complex, proton-transporting domain"/>
    <property type="evidence" value="ECO:0007669"/>
    <property type="project" value="InterPro"/>
</dbReference>
<dbReference type="NCBIfam" id="NF005124">
    <property type="entry name" value="PRK06558.1"/>
    <property type="match status" value="1"/>
</dbReference>
<sequence length="168" mass="17176">MTFNSFLEFMAQNGGMIFALLGAALATALPGIGSARGVGIVGEAASGLITEDPDKFGQALILQVIPGTQGFYGFVTTLIILNKIGILGGGVKTVSFSAGFLIFLASLPIALAGWKSAISQGKTAAAGIGILAKRPEHMFKGVLFAAMVETYAVIGLVASIIMIVAIKL</sequence>
<dbReference type="CDD" id="cd18180">
    <property type="entry name" value="ATP-synt_Vo_Ao_c_NTPK_rpt2"/>
    <property type="match status" value="1"/>
</dbReference>
<dbReference type="InterPro" id="IPR035921">
    <property type="entry name" value="F/V-ATP_Csub_sf"/>
</dbReference>
<accession>A0A2T0B2N1</accession>
<evidence type="ECO:0000256" key="6">
    <source>
        <dbReference type="ARBA" id="ARBA00023065"/>
    </source>
</evidence>
<evidence type="ECO:0000313" key="11">
    <source>
        <dbReference type="Proteomes" id="UP000239706"/>
    </source>
</evidence>
<comment type="subcellular location">
    <subcellularLocation>
        <location evidence="1">Membrane</location>
        <topology evidence="1">Multi-pass membrane protein</topology>
    </subcellularLocation>
</comment>
<feature type="domain" description="V-ATPase proteolipid subunit C-like" evidence="9">
    <location>
        <begin position="104"/>
        <end position="162"/>
    </location>
</feature>
<dbReference type="FunFam" id="1.20.120.610:FF:000005">
    <property type="entry name" value="V-type sodium ATPase subunit K"/>
    <property type="match status" value="1"/>
</dbReference>
<comment type="caution">
    <text evidence="10">The sequence shown here is derived from an EMBL/GenBank/DDBJ whole genome shotgun (WGS) entry which is preliminary data.</text>
</comment>
<protein>
    <submittedName>
        <fullName evidence="10">V-type sodium ATPase subunit K</fullName>
    </submittedName>
</protein>
<keyword evidence="11" id="KW-1185">Reference proteome</keyword>
<proteinExistence type="inferred from homology"/>
<feature type="transmembrane region" description="Helical" evidence="8">
    <location>
        <begin position="142"/>
        <end position="166"/>
    </location>
</feature>
<dbReference type="Proteomes" id="UP000239706">
    <property type="component" value="Unassembled WGS sequence"/>
</dbReference>
<name>A0A2T0B2N1_9CLOT</name>
<dbReference type="NCBIfam" id="NF006219">
    <property type="entry name" value="PRK08344.1"/>
    <property type="match status" value="1"/>
</dbReference>
<evidence type="ECO:0000256" key="4">
    <source>
        <dbReference type="ARBA" id="ARBA00022692"/>
    </source>
</evidence>
<reference evidence="10 11" key="1">
    <citation type="submission" date="2018-03" db="EMBL/GenBank/DDBJ databases">
        <title>Genome sequence of Clostridium liquoris DSM 100320.</title>
        <authorList>
            <person name="Poehlein A."/>
            <person name="Daniel R."/>
        </authorList>
    </citation>
    <scope>NUCLEOTIDE SEQUENCE [LARGE SCALE GENOMIC DNA]</scope>
    <source>
        <strain evidence="10 11">DSM 100320</strain>
    </source>
</reference>
<dbReference type="PANTHER" id="PTHR10263">
    <property type="entry name" value="V-TYPE PROTON ATPASE PROTEOLIPID SUBUNIT"/>
    <property type="match status" value="1"/>
</dbReference>
<keyword evidence="4 8" id="KW-0812">Transmembrane</keyword>
<evidence type="ECO:0000256" key="7">
    <source>
        <dbReference type="ARBA" id="ARBA00023136"/>
    </source>
</evidence>
<feature type="domain" description="V-ATPase proteolipid subunit C-like" evidence="9">
    <location>
        <begin position="21"/>
        <end position="80"/>
    </location>
</feature>
<keyword evidence="6" id="KW-0406">Ion transport</keyword>
<evidence type="ECO:0000256" key="8">
    <source>
        <dbReference type="SAM" id="Phobius"/>
    </source>
</evidence>
<feature type="transmembrane region" description="Helical" evidence="8">
    <location>
        <begin position="93"/>
        <end position="114"/>
    </location>
</feature>
<comment type="similarity">
    <text evidence="2">Belongs to the V-ATPase proteolipid subunit family.</text>
</comment>
<evidence type="ECO:0000313" key="10">
    <source>
        <dbReference type="EMBL" id="PRR78161.1"/>
    </source>
</evidence>
<feature type="transmembrane region" description="Helical" evidence="8">
    <location>
        <begin position="61"/>
        <end position="81"/>
    </location>
</feature>
<dbReference type="RefSeq" id="WP_106064002.1">
    <property type="nucleotide sequence ID" value="NZ_PVXO01000051.1"/>
</dbReference>
<dbReference type="EMBL" id="PVXO01000051">
    <property type="protein sequence ID" value="PRR78161.1"/>
    <property type="molecule type" value="Genomic_DNA"/>
</dbReference>
<keyword evidence="3" id="KW-0813">Transport</keyword>
<dbReference type="InterPro" id="IPR002379">
    <property type="entry name" value="ATPase_proteolipid_c-like_dom"/>
</dbReference>
<evidence type="ECO:0000256" key="2">
    <source>
        <dbReference type="ARBA" id="ARBA00007296"/>
    </source>
</evidence>